<dbReference type="Proteomes" id="UP001234178">
    <property type="component" value="Unassembled WGS sequence"/>
</dbReference>
<keyword evidence="1" id="KW-0472">Membrane</keyword>
<keyword evidence="1" id="KW-1133">Transmembrane helix</keyword>
<evidence type="ECO:0000313" key="3">
    <source>
        <dbReference type="Proteomes" id="UP001234178"/>
    </source>
</evidence>
<feature type="transmembrane region" description="Helical" evidence="1">
    <location>
        <begin position="6"/>
        <end position="27"/>
    </location>
</feature>
<gene>
    <name evidence="2" type="ORF">OUZ56_031540</name>
</gene>
<comment type="caution">
    <text evidence="2">The sequence shown here is derived from an EMBL/GenBank/DDBJ whole genome shotgun (WGS) entry which is preliminary data.</text>
</comment>
<sequence>MENAIIDILVPVVVFLILSILFVLMFVKTNWCNCRAKNQKIATATSTHGTTQHGGHGHDTNGHDVTASIDLQQVSDLSNVLFRTRKEDDDPPTYEMAMAYLRHEAHHHPC</sequence>
<protein>
    <submittedName>
        <fullName evidence="2">Uncharacterized protein</fullName>
    </submittedName>
</protein>
<dbReference type="EMBL" id="JAOYFB010000005">
    <property type="protein sequence ID" value="KAK4016582.1"/>
    <property type="molecule type" value="Genomic_DNA"/>
</dbReference>
<name>A0ABQ9ZUI6_9CRUS</name>
<keyword evidence="1" id="KW-0812">Transmembrane</keyword>
<accession>A0ABQ9ZUI6</accession>
<evidence type="ECO:0000256" key="1">
    <source>
        <dbReference type="SAM" id="Phobius"/>
    </source>
</evidence>
<keyword evidence="3" id="KW-1185">Reference proteome</keyword>
<reference evidence="2 3" key="1">
    <citation type="journal article" date="2023" name="Nucleic Acids Res.">
        <title>The hologenome of Daphnia magna reveals possible DNA methylation and microbiome-mediated evolution of the host genome.</title>
        <authorList>
            <person name="Chaturvedi A."/>
            <person name="Li X."/>
            <person name="Dhandapani V."/>
            <person name="Marshall H."/>
            <person name="Kissane S."/>
            <person name="Cuenca-Cambronero M."/>
            <person name="Asole G."/>
            <person name="Calvet F."/>
            <person name="Ruiz-Romero M."/>
            <person name="Marangio P."/>
            <person name="Guigo R."/>
            <person name="Rago D."/>
            <person name="Mirbahai L."/>
            <person name="Eastwood N."/>
            <person name="Colbourne J.K."/>
            <person name="Zhou J."/>
            <person name="Mallon E."/>
            <person name="Orsini L."/>
        </authorList>
    </citation>
    <scope>NUCLEOTIDE SEQUENCE [LARGE SCALE GENOMIC DNA]</scope>
    <source>
        <strain evidence="2">LRV0_1</strain>
    </source>
</reference>
<proteinExistence type="predicted"/>
<organism evidence="2 3">
    <name type="scientific">Daphnia magna</name>
    <dbReference type="NCBI Taxonomy" id="35525"/>
    <lineage>
        <taxon>Eukaryota</taxon>
        <taxon>Metazoa</taxon>
        <taxon>Ecdysozoa</taxon>
        <taxon>Arthropoda</taxon>
        <taxon>Crustacea</taxon>
        <taxon>Branchiopoda</taxon>
        <taxon>Diplostraca</taxon>
        <taxon>Cladocera</taxon>
        <taxon>Anomopoda</taxon>
        <taxon>Daphniidae</taxon>
        <taxon>Daphnia</taxon>
    </lineage>
</organism>
<evidence type="ECO:0000313" key="2">
    <source>
        <dbReference type="EMBL" id="KAK4016582.1"/>
    </source>
</evidence>